<dbReference type="OrthoDB" id="9805423at2"/>
<dbReference type="Proteomes" id="UP000067683">
    <property type="component" value="Chromosome"/>
</dbReference>
<accession>A0A0U2XG46</accession>
<dbReference type="GO" id="GO:0016787">
    <property type="term" value="F:hydrolase activity"/>
    <property type="evidence" value="ECO:0007669"/>
    <property type="project" value="UniProtKB-KW"/>
</dbReference>
<keyword evidence="2" id="KW-0378">Hydrolase</keyword>
<gene>
    <name evidence="2" type="ORF">AUC31_11845</name>
</gene>
<proteinExistence type="predicted"/>
<dbReference type="InterPro" id="IPR029058">
    <property type="entry name" value="AB_hydrolase_fold"/>
</dbReference>
<keyword evidence="3" id="KW-1185">Reference proteome</keyword>
<evidence type="ECO:0000313" key="3">
    <source>
        <dbReference type="Proteomes" id="UP000067683"/>
    </source>
</evidence>
<evidence type="ECO:0000259" key="1">
    <source>
        <dbReference type="Pfam" id="PF00561"/>
    </source>
</evidence>
<dbReference type="PRINTS" id="PR00111">
    <property type="entry name" value="ABHYDROLASE"/>
</dbReference>
<sequence>MANFTIPSVSEFIEVGGTRYAYRKLGAATGVPLVFFIHFRGTIENWDPHMIEPIAKERPVILFDNKGVGETNGETPTTIAEMASDAAQFIKALELGKVDILGFSIGGMVAQEVALQQGQLVRRLILAGTSPEAGINPDSEIFQRMNKNGGTQEEGIEDFMFFFYRPTESSRARGMASLQRIFAQKTINSSDQVQQAQLQAIAKWAQPKETQQFEWLQQITHPVLVTNGVTDVMVPTANSYVLTEKLPNAQLIVYPDSGHGHLFQFPKEFAKHVNQFLDSEAY</sequence>
<dbReference type="STRING" id="200991.AUC31_11845"/>
<dbReference type="Gene3D" id="3.40.50.1820">
    <property type="entry name" value="alpha/beta hydrolase"/>
    <property type="match status" value="1"/>
</dbReference>
<organism evidence="2 3">
    <name type="scientific">Planococcus rifietoensis</name>
    <dbReference type="NCBI Taxonomy" id="200991"/>
    <lineage>
        <taxon>Bacteria</taxon>
        <taxon>Bacillati</taxon>
        <taxon>Bacillota</taxon>
        <taxon>Bacilli</taxon>
        <taxon>Bacillales</taxon>
        <taxon>Caryophanaceae</taxon>
        <taxon>Planococcus</taxon>
    </lineage>
</organism>
<feature type="domain" description="AB hydrolase-1" evidence="1">
    <location>
        <begin position="39"/>
        <end position="262"/>
    </location>
</feature>
<dbReference type="InterPro" id="IPR000073">
    <property type="entry name" value="AB_hydrolase_1"/>
</dbReference>
<dbReference type="RefSeq" id="WP_058382542.1">
    <property type="nucleotide sequence ID" value="NZ_CP013659.2"/>
</dbReference>
<dbReference type="KEGG" id="prt:AUC31_11845"/>
<dbReference type="InterPro" id="IPR050471">
    <property type="entry name" value="AB_hydrolase"/>
</dbReference>
<evidence type="ECO:0000313" key="2">
    <source>
        <dbReference type="EMBL" id="ALS75839.1"/>
    </source>
</evidence>
<dbReference type="SUPFAM" id="SSF53474">
    <property type="entry name" value="alpha/beta-Hydrolases"/>
    <property type="match status" value="1"/>
</dbReference>
<dbReference type="Pfam" id="PF00561">
    <property type="entry name" value="Abhydrolase_1"/>
    <property type="match status" value="1"/>
</dbReference>
<name>A0A0U2XG46_9BACL</name>
<dbReference type="EMBL" id="CP013659">
    <property type="protein sequence ID" value="ALS75839.1"/>
    <property type="molecule type" value="Genomic_DNA"/>
</dbReference>
<dbReference type="AlphaFoldDB" id="A0A0U2XG46"/>
<dbReference type="PANTHER" id="PTHR43433:SF5">
    <property type="entry name" value="AB HYDROLASE-1 DOMAIN-CONTAINING PROTEIN"/>
    <property type="match status" value="1"/>
</dbReference>
<dbReference type="PANTHER" id="PTHR43433">
    <property type="entry name" value="HYDROLASE, ALPHA/BETA FOLD FAMILY PROTEIN"/>
    <property type="match status" value="1"/>
</dbReference>
<protein>
    <submittedName>
        <fullName evidence="2">Hydrolase</fullName>
    </submittedName>
</protein>
<reference evidence="2" key="1">
    <citation type="submission" date="2016-01" db="EMBL/GenBank/DDBJ databases">
        <title>Complete genome of Planococcus rifietoensis type strain M8.</title>
        <authorList>
            <person name="See-Too W.S."/>
        </authorList>
    </citation>
    <scope>NUCLEOTIDE SEQUENCE [LARGE SCALE GENOMIC DNA]</scope>
    <source>
        <strain evidence="2">M8</strain>
    </source>
</reference>